<dbReference type="PROSITE" id="PS00198">
    <property type="entry name" value="4FE4S_FER_1"/>
    <property type="match status" value="1"/>
</dbReference>
<organism evidence="11">
    <name type="scientific">uncultured Thermomicrobiales bacterium</name>
    <dbReference type="NCBI Taxonomy" id="1645740"/>
    <lineage>
        <taxon>Bacteria</taxon>
        <taxon>Pseudomonadati</taxon>
        <taxon>Thermomicrobiota</taxon>
        <taxon>Thermomicrobia</taxon>
        <taxon>Thermomicrobiales</taxon>
        <taxon>environmental samples</taxon>
    </lineage>
</organism>
<keyword evidence="2" id="KW-0285">Flavoprotein</keyword>
<evidence type="ECO:0000259" key="9">
    <source>
        <dbReference type="PROSITE" id="PS51379"/>
    </source>
</evidence>
<dbReference type="Pfam" id="PF02913">
    <property type="entry name" value="FAD-oxidase_C"/>
    <property type="match status" value="1"/>
</dbReference>
<evidence type="ECO:0000256" key="4">
    <source>
        <dbReference type="ARBA" id="ARBA00022827"/>
    </source>
</evidence>
<keyword evidence="4" id="KW-0274">FAD</keyword>
<comment type="cofactor">
    <cofactor evidence="1">
        <name>FAD</name>
        <dbReference type="ChEBI" id="CHEBI:57692"/>
    </cofactor>
</comment>
<feature type="compositionally biased region" description="Polar residues" evidence="8">
    <location>
        <begin position="1"/>
        <end position="10"/>
    </location>
</feature>
<dbReference type="SUPFAM" id="SSF55103">
    <property type="entry name" value="FAD-linked oxidases, C-terminal domain"/>
    <property type="match status" value="1"/>
</dbReference>
<evidence type="ECO:0000256" key="6">
    <source>
        <dbReference type="ARBA" id="ARBA00023004"/>
    </source>
</evidence>
<dbReference type="InterPro" id="IPR004113">
    <property type="entry name" value="FAD-bd_oxidored_4_C"/>
</dbReference>
<evidence type="ECO:0000313" key="11">
    <source>
        <dbReference type="EMBL" id="CAA9556466.1"/>
    </source>
</evidence>
<dbReference type="InterPro" id="IPR017900">
    <property type="entry name" value="4Fe4S_Fe_S_CS"/>
</dbReference>
<evidence type="ECO:0000256" key="5">
    <source>
        <dbReference type="ARBA" id="ARBA00023002"/>
    </source>
</evidence>
<keyword evidence="7" id="KW-0411">Iron-sulfur</keyword>
<sequence length="1041" mass="113238">MADPTPSSLPATDPNPRLEASPDAGGGGTATLNRPAAGAPLHLIGREQRRRIGETETQRVLQAELKARISGEVRFDDTSRMLYSTDASNYQIEPVGVVIPRTTEDVLATVELATSHGVPILARGGGSSLAGQAVGAALVIDYSKYLNRILDLNVEERTVTVEPGITLELLNSQLRANGLMFGPDPSSLDRATIGGVISNNASGAHSILYGMSGDHVLSARVALGALGTVDLGPAPADGYAARAARDDPYGELLTRLLAFRETHRDAIARDFPRHWRRATGYSLNELTKPDGEMNVARLLASAEGTLGAMLRATVSLVPTPKRTALVMLQFDDLVRAMEAVPVLLEAEPSAIELMDRMLIDLTRQQPGYARQIALIRGDPAAVLVVEFYGEHNDDLNRQCQRVEQLIRDRGIGLMTEPLRVLDPVLQKDVWTVRKAGLGLLMSIKGDYKPVPVIEDVSVPVEHLADYVRAIEILVAEHGTTAAFYAHASAGCLHVRPLLNLKSVEGVTAMRELGVAACELVTRFGGVMSGEHGDGLQRGELNERIFGPELYGAMRELKEIFDPRGLFNPGKIVDSPPMTENLRYGPGYRPMEPKTFLDFRAEGGLLGAVEMCNGAAVCRKLKAGTMCPSFMATKDEEDSTRGRANALRNALAGKVFEPRDFTSKKTYDVMDLCISCKACKTECPSSVDMAKVKTEFTAQYQAVHGTPLRSRVFGHIHRLSKVSAPVAPLANLALRTPLASPLMRLLGVHPNRKLPAFQRKTFPAMFAEWRRDHPTTGRDFRGQVVYFHDTFATYNYPQIGIAAVRLLDAAGFEVILEERRVCCGRPMLSKGLVADARRMARRNVALLAPYAKRGIPVIGTEPSCILTLRDEYADLLPDDPDVRLLGDNSFMIDEFLAKLADEGDLGIDWLTRQGPEVLFHGHCHQKALIGISPSLGIMRESGCRPRETGAGCCGMAGSFGYETEHYDVSRKIMEDRLLPAVMAASPDTVVAVAGVSCRQQIEHFADQTPQHIAEVLADRIAPGHVWKRGASTPEAGDRVAAD</sequence>
<gene>
    <name evidence="11" type="ORF">AVDCRST_MAG33-1326</name>
</gene>
<dbReference type="Pfam" id="PF01565">
    <property type="entry name" value="FAD_binding_4"/>
    <property type="match status" value="1"/>
</dbReference>
<evidence type="ECO:0000256" key="1">
    <source>
        <dbReference type="ARBA" id="ARBA00001974"/>
    </source>
</evidence>
<evidence type="ECO:0000256" key="2">
    <source>
        <dbReference type="ARBA" id="ARBA00022630"/>
    </source>
</evidence>
<dbReference type="InterPro" id="IPR017896">
    <property type="entry name" value="4Fe4S_Fe-S-bd"/>
</dbReference>
<dbReference type="PANTHER" id="PTHR11748:SF119">
    <property type="entry name" value="D-2-HYDROXYGLUTARATE DEHYDROGENASE"/>
    <property type="match status" value="1"/>
</dbReference>
<dbReference type="GO" id="GO:0046872">
    <property type="term" value="F:metal ion binding"/>
    <property type="evidence" value="ECO:0007669"/>
    <property type="project" value="UniProtKB-KW"/>
</dbReference>
<keyword evidence="6" id="KW-0408">Iron</keyword>
<feature type="domain" description="FAD-binding PCMH-type" evidence="10">
    <location>
        <begin position="90"/>
        <end position="319"/>
    </location>
</feature>
<dbReference type="InterPro" id="IPR016164">
    <property type="entry name" value="FAD-linked_Oxase-like_C"/>
</dbReference>
<dbReference type="InterPro" id="IPR016169">
    <property type="entry name" value="FAD-bd_PCMH_sub2"/>
</dbReference>
<feature type="region of interest" description="Disordered" evidence="8">
    <location>
        <begin position="1"/>
        <end position="40"/>
    </location>
</feature>
<protein>
    <submittedName>
        <fullName evidence="11">Fe-S protein, homolog of lactate dehydrogenase SO1521</fullName>
    </submittedName>
</protein>
<feature type="domain" description="4Fe-4S ferredoxin-type" evidence="9">
    <location>
        <begin position="662"/>
        <end position="694"/>
    </location>
</feature>
<name>A0A6J4UUD5_9BACT</name>
<dbReference type="PROSITE" id="PS51379">
    <property type="entry name" value="4FE4S_FER_2"/>
    <property type="match status" value="1"/>
</dbReference>
<evidence type="ECO:0000256" key="7">
    <source>
        <dbReference type="ARBA" id="ARBA00023014"/>
    </source>
</evidence>
<keyword evidence="5" id="KW-0560">Oxidoreductase</keyword>
<proteinExistence type="predicted"/>
<dbReference type="PANTHER" id="PTHR11748">
    <property type="entry name" value="D-LACTATE DEHYDROGENASE"/>
    <property type="match status" value="1"/>
</dbReference>
<evidence type="ECO:0000256" key="8">
    <source>
        <dbReference type="SAM" id="MobiDB-lite"/>
    </source>
</evidence>
<dbReference type="GO" id="GO:0008720">
    <property type="term" value="F:D-lactate dehydrogenase (NAD+) activity"/>
    <property type="evidence" value="ECO:0007669"/>
    <property type="project" value="TreeGrafter"/>
</dbReference>
<dbReference type="GO" id="GO:0071949">
    <property type="term" value="F:FAD binding"/>
    <property type="evidence" value="ECO:0007669"/>
    <property type="project" value="InterPro"/>
</dbReference>
<dbReference type="Pfam" id="PF13534">
    <property type="entry name" value="Fer4_17"/>
    <property type="match status" value="1"/>
</dbReference>
<dbReference type="Pfam" id="PF02754">
    <property type="entry name" value="CCG"/>
    <property type="match status" value="1"/>
</dbReference>
<dbReference type="InterPro" id="IPR016171">
    <property type="entry name" value="Vanillyl_alc_oxidase_C-sub2"/>
</dbReference>
<dbReference type="PROSITE" id="PS51387">
    <property type="entry name" value="FAD_PCMH"/>
    <property type="match status" value="1"/>
</dbReference>
<dbReference type="InterPro" id="IPR006094">
    <property type="entry name" value="Oxid_FAD_bind_N"/>
</dbReference>
<dbReference type="Gene3D" id="3.30.465.10">
    <property type="match status" value="1"/>
</dbReference>
<dbReference type="GO" id="GO:0004458">
    <property type="term" value="F:D-lactate dehydrogenase (cytochrome) activity"/>
    <property type="evidence" value="ECO:0007669"/>
    <property type="project" value="TreeGrafter"/>
</dbReference>
<dbReference type="EMBL" id="CADCWK010000129">
    <property type="protein sequence ID" value="CAA9556466.1"/>
    <property type="molecule type" value="Genomic_DNA"/>
</dbReference>
<dbReference type="InterPro" id="IPR016166">
    <property type="entry name" value="FAD-bd_PCMH"/>
</dbReference>
<accession>A0A6J4UUD5</accession>
<dbReference type="GO" id="GO:1903457">
    <property type="term" value="P:lactate catabolic process"/>
    <property type="evidence" value="ECO:0007669"/>
    <property type="project" value="TreeGrafter"/>
</dbReference>
<evidence type="ECO:0000259" key="10">
    <source>
        <dbReference type="PROSITE" id="PS51387"/>
    </source>
</evidence>
<evidence type="ECO:0000256" key="3">
    <source>
        <dbReference type="ARBA" id="ARBA00022723"/>
    </source>
</evidence>
<dbReference type="AlphaFoldDB" id="A0A6J4UUD5"/>
<dbReference type="GO" id="GO:0051536">
    <property type="term" value="F:iron-sulfur cluster binding"/>
    <property type="evidence" value="ECO:0007669"/>
    <property type="project" value="UniProtKB-KW"/>
</dbReference>
<keyword evidence="3" id="KW-0479">Metal-binding</keyword>
<dbReference type="InterPro" id="IPR036318">
    <property type="entry name" value="FAD-bd_PCMH-like_sf"/>
</dbReference>
<dbReference type="InterPro" id="IPR004017">
    <property type="entry name" value="Cys_rich_dom"/>
</dbReference>
<dbReference type="SUPFAM" id="SSF46548">
    <property type="entry name" value="alpha-helical ferredoxin"/>
    <property type="match status" value="1"/>
</dbReference>
<dbReference type="Gene3D" id="1.10.45.10">
    <property type="entry name" value="Vanillyl-alcohol Oxidase, Chain A, domain 4"/>
    <property type="match status" value="1"/>
</dbReference>
<dbReference type="SUPFAM" id="SSF56176">
    <property type="entry name" value="FAD-binding/transporter-associated domain-like"/>
    <property type="match status" value="1"/>
</dbReference>
<dbReference type="Gene3D" id="3.30.70.2740">
    <property type="match status" value="1"/>
</dbReference>
<reference evidence="11" key="1">
    <citation type="submission" date="2020-02" db="EMBL/GenBank/DDBJ databases">
        <authorList>
            <person name="Meier V. D."/>
        </authorList>
    </citation>
    <scope>NUCLEOTIDE SEQUENCE</scope>
    <source>
        <strain evidence="11">AVDCRST_MAG33</strain>
    </source>
</reference>